<evidence type="ECO:0000313" key="3">
    <source>
        <dbReference type="EMBL" id="PIA24755.1"/>
    </source>
</evidence>
<dbReference type="PANTHER" id="PTHR10943">
    <property type="entry name" value="26S PROTEASOME NON-ATPASE REGULATORY SUBUNIT"/>
    <property type="match status" value="1"/>
</dbReference>
<sequence length="133" mass="14929">MSSILLFWQCGSVLKSRHLELLFFLRLSDSVFYLLSAPSFFSELFLILQPRMLMTVDENLKPLSVPVRVGQAVDVVGQAGRPKSITGFQTHSTPVILAAGDRAELTTEKYIPLSPILEGFVILRKNPDYMDDQ</sequence>
<accession>A0A2G5C1A4</accession>
<dbReference type="PANTHER" id="PTHR10943:SF1">
    <property type="entry name" value="26S PROTEASOME NON-ATPASE REGULATORY SUBUNIT 2"/>
    <property type="match status" value="1"/>
</dbReference>
<evidence type="ECO:0000259" key="2">
    <source>
        <dbReference type="Pfam" id="PF18051"/>
    </source>
</evidence>
<dbReference type="GO" id="GO:0043161">
    <property type="term" value="P:proteasome-mediated ubiquitin-dependent protein catabolic process"/>
    <property type="evidence" value="ECO:0007669"/>
    <property type="project" value="TreeGrafter"/>
</dbReference>
<keyword evidence="1" id="KW-0677">Repeat</keyword>
<proteinExistence type="predicted"/>
<name>A0A2G5C1A4_AQUCA</name>
<dbReference type="InterPro" id="IPR041433">
    <property type="entry name" value="RPN1_C"/>
</dbReference>
<protein>
    <recommendedName>
        <fullName evidence="2">26S proteasome non-ATPase regulatory subunit RPN1 C-terminal domain-containing protein</fullName>
    </recommendedName>
</protein>
<organism evidence="4 5">
    <name type="scientific">Aquilegia coerulea</name>
    <name type="common">Rocky mountain columbine</name>
    <dbReference type="NCBI Taxonomy" id="218851"/>
    <lineage>
        <taxon>Eukaryota</taxon>
        <taxon>Viridiplantae</taxon>
        <taxon>Streptophyta</taxon>
        <taxon>Embryophyta</taxon>
        <taxon>Tracheophyta</taxon>
        <taxon>Spermatophyta</taxon>
        <taxon>Magnoliopsida</taxon>
        <taxon>Ranunculales</taxon>
        <taxon>Ranunculaceae</taxon>
        <taxon>Thalictroideae</taxon>
        <taxon>Aquilegia</taxon>
    </lineage>
</organism>
<evidence type="ECO:0000313" key="5">
    <source>
        <dbReference type="Proteomes" id="UP000230069"/>
    </source>
</evidence>
<dbReference type="STRING" id="218851.A0A2G5C1A4"/>
<feature type="domain" description="26S proteasome non-ATPase regulatory subunit RPN1 C-terminal" evidence="2">
    <location>
        <begin position="76"/>
        <end position="129"/>
    </location>
</feature>
<keyword evidence="5" id="KW-1185">Reference proteome</keyword>
<dbReference type="AlphaFoldDB" id="A0A2G5C1A4"/>
<dbReference type="GO" id="GO:0008540">
    <property type="term" value="C:proteasome regulatory particle, base subcomplex"/>
    <property type="evidence" value="ECO:0007669"/>
    <property type="project" value="TreeGrafter"/>
</dbReference>
<dbReference type="GO" id="GO:0005634">
    <property type="term" value="C:nucleus"/>
    <property type="evidence" value="ECO:0007669"/>
    <property type="project" value="TreeGrafter"/>
</dbReference>
<dbReference type="Proteomes" id="UP000230069">
    <property type="component" value="Unassembled WGS sequence"/>
</dbReference>
<reference evidence="4 5" key="1">
    <citation type="submission" date="2017-09" db="EMBL/GenBank/DDBJ databases">
        <title>WGS assembly of Aquilegia coerulea Goldsmith.</title>
        <authorList>
            <person name="Hodges S."/>
            <person name="Kramer E."/>
            <person name="Nordborg M."/>
            <person name="Tomkins J."/>
            <person name="Borevitz J."/>
            <person name="Derieg N."/>
            <person name="Yan J."/>
            <person name="Mihaltcheva S."/>
            <person name="Hayes R.D."/>
            <person name="Rokhsar D."/>
        </authorList>
    </citation>
    <scope>NUCLEOTIDE SEQUENCE [LARGE SCALE GENOMIC DNA]</scope>
    <source>
        <strain evidence="5">cv. Goldsmith</strain>
    </source>
</reference>
<evidence type="ECO:0000256" key="1">
    <source>
        <dbReference type="ARBA" id="ARBA00022737"/>
    </source>
</evidence>
<dbReference type="EMBL" id="KZ305275">
    <property type="protein sequence ID" value="PIA24755.1"/>
    <property type="molecule type" value="Genomic_DNA"/>
</dbReference>
<dbReference type="Pfam" id="PF18051">
    <property type="entry name" value="RPN1_C"/>
    <property type="match status" value="1"/>
</dbReference>
<dbReference type="GO" id="GO:0034515">
    <property type="term" value="C:proteasome storage granule"/>
    <property type="evidence" value="ECO:0007669"/>
    <property type="project" value="TreeGrafter"/>
</dbReference>
<evidence type="ECO:0000313" key="4">
    <source>
        <dbReference type="EMBL" id="PIA25068.1"/>
    </source>
</evidence>
<gene>
    <name evidence="4" type="ORF">AQUCO_12900008v1</name>
    <name evidence="3" type="ORF">AQUCO_38900001v1</name>
</gene>
<dbReference type="EMBL" id="KZ305144">
    <property type="protein sequence ID" value="PIA25068.1"/>
    <property type="molecule type" value="Genomic_DNA"/>
</dbReference>
<dbReference type="OrthoDB" id="10252509at2759"/>